<organism evidence="5 6">
    <name type="scientific">Williamsia marianensis</name>
    <dbReference type="NCBI Taxonomy" id="85044"/>
    <lineage>
        <taxon>Bacteria</taxon>
        <taxon>Bacillati</taxon>
        <taxon>Actinomycetota</taxon>
        <taxon>Actinomycetes</taxon>
        <taxon>Mycobacteriales</taxon>
        <taxon>Nocardiaceae</taxon>
        <taxon>Williamsia</taxon>
    </lineage>
</organism>
<evidence type="ECO:0000256" key="4">
    <source>
        <dbReference type="ARBA" id="ARBA00023157"/>
    </source>
</evidence>
<sequence length="489" mass="49941">MNRTRGHTGGLTSLPARRRLRGSVLGVAAVAAAAISLTATPQVASARPISDCPDLHVVVVPGTLDSSVNRDPHQQAGVLAPTIEEAGRGVPPGEMQTTYVPYPADFGYTADGTTYANSSARGVEATNAQIRQIGAQCGPGTDIAIVGYSQGADIAHKVAADIGENRGPVAPGRVRGVYLISDPNRAAGTGLVPGAPGLRAPLNGARTLSDTTEVAVGGGIGSAGSTGFGALTGRVVSLCETGDFACSIPEDAQVVRTGANIAEQMHIDTTDPSGIASDLGNALALTALRTGAYVLATPDWLSGSESLGQAVEKNSSPSLAVPTPDDLSVSGVLGFVVDLPVSWEARLQYEREAGLRDNLGLVTMATEPSYWYPGPSHVSYFDQPADSSGRTGSEYVSTWLRESAVNDSPAGDTPMASIDSTVDQTSDPLVDQAADAVEIATAVVESVGVVAPQLPEVVDVVLDSAEKVITSRDPLAEALAVIGTAVQPA</sequence>
<comment type="caution">
    <text evidence="5">The sequence shown here is derived from an EMBL/GenBank/DDBJ whole genome shotgun (WGS) entry which is preliminary data.</text>
</comment>
<dbReference type="PANTHER" id="PTHR33630:SF9">
    <property type="entry name" value="CUTINASE 4"/>
    <property type="match status" value="1"/>
</dbReference>
<evidence type="ECO:0000313" key="6">
    <source>
        <dbReference type="Proteomes" id="UP000225108"/>
    </source>
</evidence>
<comment type="similarity">
    <text evidence="1">Belongs to the cutinase family.</text>
</comment>
<accession>A0A2G3PKX0</accession>
<gene>
    <name evidence="5" type="ORF">CSW57_18605</name>
</gene>
<name>A0A2G3PKX0_WILMA</name>
<proteinExistence type="inferred from homology"/>
<dbReference type="Proteomes" id="UP000225108">
    <property type="component" value="Unassembled WGS sequence"/>
</dbReference>
<dbReference type="EMBL" id="PEBD01000010">
    <property type="protein sequence ID" value="PHV65732.1"/>
    <property type="molecule type" value="Genomic_DNA"/>
</dbReference>
<reference evidence="5 6" key="1">
    <citation type="submission" date="2017-10" db="EMBL/GenBank/DDBJ databases">
        <title>The draft genome sequence of Williamsia sp. BULT 1.1 isolated from the semi-arid grassland soils from South Africa.</title>
        <authorList>
            <person name="Kabwe M.H."/>
            <person name="Govender N."/>
            <person name="Mutseka Lunga P."/>
            <person name="Vikram S."/>
            <person name="Makhalanyane T.P."/>
        </authorList>
    </citation>
    <scope>NUCLEOTIDE SEQUENCE [LARGE SCALE GENOMIC DNA]</scope>
    <source>
        <strain evidence="5 6">BULT 1.1</strain>
    </source>
</reference>
<evidence type="ECO:0000256" key="1">
    <source>
        <dbReference type="ARBA" id="ARBA00007534"/>
    </source>
</evidence>
<protein>
    <recommendedName>
        <fullName evidence="7">Cutinase</fullName>
    </recommendedName>
</protein>
<dbReference type="Gene3D" id="3.40.50.1820">
    <property type="entry name" value="alpha/beta hydrolase"/>
    <property type="match status" value="1"/>
</dbReference>
<evidence type="ECO:0000313" key="5">
    <source>
        <dbReference type="EMBL" id="PHV65732.1"/>
    </source>
</evidence>
<keyword evidence="2" id="KW-0719">Serine esterase</keyword>
<dbReference type="InterPro" id="IPR000675">
    <property type="entry name" value="Cutinase/axe"/>
</dbReference>
<evidence type="ECO:0008006" key="7">
    <source>
        <dbReference type="Google" id="ProtNLM"/>
    </source>
</evidence>
<keyword evidence="3" id="KW-0378">Hydrolase</keyword>
<dbReference type="SMART" id="SM01110">
    <property type="entry name" value="Cutinase"/>
    <property type="match status" value="1"/>
</dbReference>
<dbReference type="GO" id="GO:0052689">
    <property type="term" value="F:carboxylic ester hydrolase activity"/>
    <property type="evidence" value="ECO:0007669"/>
    <property type="project" value="UniProtKB-KW"/>
</dbReference>
<dbReference type="AlphaFoldDB" id="A0A2G3PKX0"/>
<evidence type="ECO:0000256" key="3">
    <source>
        <dbReference type="ARBA" id="ARBA00022801"/>
    </source>
</evidence>
<dbReference type="Pfam" id="PF01083">
    <property type="entry name" value="Cutinase"/>
    <property type="match status" value="1"/>
</dbReference>
<dbReference type="InterPro" id="IPR029058">
    <property type="entry name" value="AB_hydrolase_fold"/>
</dbReference>
<dbReference type="PANTHER" id="PTHR33630">
    <property type="entry name" value="CUTINASE RV1984C-RELATED-RELATED"/>
    <property type="match status" value="1"/>
</dbReference>
<evidence type="ECO:0000256" key="2">
    <source>
        <dbReference type="ARBA" id="ARBA00022487"/>
    </source>
</evidence>
<keyword evidence="4" id="KW-1015">Disulfide bond</keyword>
<dbReference type="SUPFAM" id="SSF53474">
    <property type="entry name" value="alpha/beta-Hydrolases"/>
    <property type="match status" value="1"/>
</dbReference>
<dbReference type="RefSeq" id="WP_099384054.1">
    <property type="nucleotide sequence ID" value="NZ_PEBD01000010.1"/>
</dbReference>